<comment type="caution">
    <text evidence="2">The sequence shown here is derived from an EMBL/GenBank/DDBJ whole genome shotgun (WGS) entry which is preliminary data.</text>
</comment>
<dbReference type="InterPro" id="IPR011335">
    <property type="entry name" value="Restrct_endonuc-II-like"/>
</dbReference>
<dbReference type="EMBL" id="JPSL02000039">
    <property type="protein sequence ID" value="KGQ21592.2"/>
    <property type="molecule type" value="Genomic_DNA"/>
</dbReference>
<sequence length="187" mass="20895">MPLVLDLARPVSEEELLRLSELNPGYQWERSPEGRVWVSPTGGESGRRSLQLAYQLARWNEERGLGVVFDSSTGFKFPDGSILSPDAAFVAREAWEALSEPEREGFPPLSPEAVFEVRSASQDPEELRAKMGLYLRNGVRLGVLVDPYARAVEVFRPGEAPLRFEGVEEVSLDPELPGFVLRLSPLW</sequence>
<dbReference type="Proteomes" id="UP000030364">
    <property type="component" value="Unassembled WGS sequence"/>
</dbReference>
<reference evidence="2 3" key="1">
    <citation type="journal article" date="2015" name="Genome Announc.">
        <title>Draft Genome Sequence of the Thermophile Thermus filiformis ATCC 43280, Producer of Carotenoid-(Di)glucoside-Branched Fatty Acid (Di)esters and Source of Hyperthermostable Enzymes of Biotechnological Interest.</title>
        <authorList>
            <person name="Mandelli F."/>
            <person name="Oliveira Ramires B."/>
            <person name="Couger M.B."/>
            <person name="Paixao D.A."/>
            <person name="Camilo C.M."/>
            <person name="Polikarpov I."/>
            <person name="Prade R."/>
            <person name="Riano-Pachon D.M."/>
            <person name="Squina F.M."/>
        </authorList>
    </citation>
    <scope>NUCLEOTIDE SEQUENCE [LARGE SCALE GENOMIC DNA]</scope>
    <source>
        <strain evidence="2 3">ATCC 43280</strain>
    </source>
</reference>
<gene>
    <name evidence="2" type="ORF">THFILI_05805</name>
</gene>
<dbReference type="InterPro" id="IPR012296">
    <property type="entry name" value="Nuclease_put_TT1808"/>
</dbReference>
<dbReference type="AlphaFoldDB" id="A0A0A2WS63"/>
<organism evidence="2 3">
    <name type="scientific">Thermus filiformis</name>
    <dbReference type="NCBI Taxonomy" id="276"/>
    <lineage>
        <taxon>Bacteria</taxon>
        <taxon>Thermotogati</taxon>
        <taxon>Deinococcota</taxon>
        <taxon>Deinococci</taxon>
        <taxon>Thermales</taxon>
        <taxon>Thermaceae</taxon>
        <taxon>Thermus</taxon>
    </lineage>
</organism>
<dbReference type="OrthoDB" id="9799703at2"/>
<dbReference type="Gene3D" id="3.90.1570.10">
    <property type="entry name" value="tt1808, chain A"/>
    <property type="match status" value="1"/>
</dbReference>
<feature type="domain" description="Putative restriction endonuclease" evidence="1">
    <location>
        <begin position="14"/>
        <end position="183"/>
    </location>
</feature>
<name>A0A0A2WS63_THEFI</name>
<dbReference type="STRING" id="276.THFILI_05805"/>
<dbReference type="Pfam" id="PF05685">
    <property type="entry name" value="Uma2"/>
    <property type="match status" value="1"/>
</dbReference>
<dbReference type="PANTHER" id="PTHR34107">
    <property type="entry name" value="SLL0198 PROTEIN-RELATED"/>
    <property type="match status" value="1"/>
</dbReference>
<proteinExistence type="predicted"/>
<dbReference type="CDD" id="cd06260">
    <property type="entry name" value="DUF820-like"/>
    <property type="match status" value="1"/>
</dbReference>
<accession>A0A0A2WS63</accession>
<dbReference type="InterPro" id="IPR008538">
    <property type="entry name" value="Uma2"/>
</dbReference>
<protein>
    <recommendedName>
        <fullName evidence="1">Putative restriction endonuclease domain-containing protein</fullName>
    </recommendedName>
</protein>
<dbReference type="SUPFAM" id="SSF52980">
    <property type="entry name" value="Restriction endonuclease-like"/>
    <property type="match status" value="1"/>
</dbReference>
<evidence type="ECO:0000313" key="3">
    <source>
        <dbReference type="Proteomes" id="UP000030364"/>
    </source>
</evidence>
<keyword evidence="3" id="KW-1185">Reference proteome</keyword>
<dbReference type="PANTHER" id="PTHR34107:SF7">
    <property type="entry name" value="SLR2092 PROTEIN"/>
    <property type="match status" value="1"/>
</dbReference>
<evidence type="ECO:0000313" key="2">
    <source>
        <dbReference type="EMBL" id="KGQ21592.2"/>
    </source>
</evidence>
<evidence type="ECO:0000259" key="1">
    <source>
        <dbReference type="Pfam" id="PF05685"/>
    </source>
</evidence>
<dbReference type="RefSeq" id="WP_038065396.1">
    <property type="nucleotide sequence ID" value="NZ_JPSL02000039.1"/>
</dbReference>